<keyword evidence="2" id="KW-1185">Reference proteome</keyword>
<dbReference type="RefSeq" id="WP_238748479.1">
    <property type="nucleotide sequence ID" value="NZ_JAKOOW010000037.1"/>
</dbReference>
<protein>
    <submittedName>
        <fullName evidence="1">Uncharacterized protein</fullName>
    </submittedName>
</protein>
<dbReference type="EMBL" id="JAKOOW010000037">
    <property type="protein sequence ID" value="MCG6504922.1"/>
    <property type="molecule type" value="Genomic_DNA"/>
</dbReference>
<evidence type="ECO:0000313" key="1">
    <source>
        <dbReference type="EMBL" id="MCG6504922.1"/>
    </source>
</evidence>
<sequence length="55" mass="6459">MNLELCRSALRGLDQPLLPLADPALRWEVMVQAQQEYKSESFKFFIYILLGKHFC</sequence>
<reference evidence="1 2" key="1">
    <citation type="submission" date="2022-02" db="EMBL/GenBank/DDBJ databases">
        <title>Genome sequence data of Kingella unionensis sp. nov. strain CICC 24913 (CCUG 75125).</title>
        <authorList>
            <person name="Xiao M."/>
        </authorList>
    </citation>
    <scope>NUCLEOTIDE SEQUENCE [LARGE SCALE GENOMIC DNA]</scope>
    <source>
        <strain evidence="1 2">CICC 24913</strain>
    </source>
</reference>
<evidence type="ECO:0000313" key="2">
    <source>
        <dbReference type="Proteomes" id="UP001298424"/>
    </source>
</evidence>
<dbReference type="Proteomes" id="UP001298424">
    <property type="component" value="Unassembled WGS sequence"/>
</dbReference>
<proteinExistence type="predicted"/>
<name>A0ABS9NQT1_9NEIS</name>
<comment type="caution">
    <text evidence="1">The sequence shown here is derived from an EMBL/GenBank/DDBJ whole genome shotgun (WGS) entry which is preliminary data.</text>
</comment>
<organism evidence="1 2">
    <name type="scientific">Kingella pumchi</name>
    <dbReference type="NCBI Taxonomy" id="2779506"/>
    <lineage>
        <taxon>Bacteria</taxon>
        <taxon>Pseudomonadati</taxon>
        <taxon>Pseudomonadota</taxon>
        <taxon>Betaproteobacteria</taxon>
        <taxon>Neisseriales</taxon>
        <taxon>Neisseriaceae</taxon>
        <taxon>Kingella</taxon>
    </lineage>
</organism>
<accession>A0ABS9NQT1</accession>
<gene>
    <name evidence="1" type="ORF">MB824_10495</name>
</gene>